<evidence type="ECO:0000313" key="3">
    <source>
        <dbReference type="Proteomes" id="UP000809137"/>
    </source>
</evidence>
<dbReference type="PANTHER" id="PTHR43130:SF2">
    <property type="entry name" value="DJ-1_PFPI DOMAIN-CONTAINING PROTEIN"/>
    <property type="match status" value="1"/>
</dbReference>
<dbReference type="SUPFAM" id="SSF52317">
    <property type="entry name" value="Class I glutamine amidotransferase-like"/>
    <property type="match status" value="1"/>
</dbReference>
<dbReference type="Proteomes" id="UP000809137">
    <property type="component" value="Unassembled WGS sequence"/>
</dbReference>
<dbReference type="InterPro" id="IPR052158">
    <property type="entry name" value="INH-QAR"/>
</dbReference>
<dbReference type="PANTHER" id="PTHR43130">
    <property type="entry name" value="ARAC-FAMILY TRANSCRIPTIONAL REGULATOR"/>
    <property type="match status" value="1"/>
</dbReference>
<dbReference type="EMBL" id="JAFCXS010000010">
    <property type="protein sequence ID" value="MBM0748471.1"/>
    <property type="molecule type" value="Genomic_DNA"/>
</dbReference>
<comment type="caution">
    <text evidence="2">The sequence shown here is derived from an EMBL/GenBank/DDBJ whole genome shotgun (WGS) entry which is preliminary data.</text>
</comment>
<reference evidence="2 3" key="1">
    <citation type="submission" date="2021-01" db="EMBL/GenBank/DDBJ databases">
        <title>Complete genome sequence of Pantoea eucrina OB49, a heavy metal tolerant bacterium with PGPR potential isolated from wheat in Algeria.</title>
        <authorList>
            <person name="Lekired A."/>
            <person name="Ouzari I.H."/>
        </authorList>
    </citation>
    <scope>NUCLEOTIDE SEQUENCE [LARGE SCALE GENOMIC DNA]</scope>
    <source>
        <strain evidence="2 3">OB49</strain>
    </source>
</reference>
<evidence type="ECO:0000313" key="2">
    <source>
        <dbReference type="EMBL" id="MBM0748471.1"/>
    </source>
</evidence>
<proteinExistence type="predicted"/>
<evidence type="ECO:0000259" key="1">
    <source>
        <dbReference type="Pfam" id="PF01965"/>
    </source>
</evidence>
<gene>
    <name evidence="2" type="ORF">JJB79_13795</name>
</gene>
<name>A0ABS1Z8S7_9GAMM</name>
<organism evidence="2 3">
    <name type="scientific">Pantoea eucrina</name>
    <dbReference type="NCBI Taxonomy" id="472693"/>
    <lineage>
        <taxon>Bacteria</taxon>
        <taxon>Pseudomonadati</taxon>
        <taxon>Pseudomonadota</taxon>
        <taxon>Gammaproteobacteria</taxon>
        <taxon>Enterobacterales</taxon>
        <taxon>Erwiniaceae</taxon>
        <taxon>Pantoea</taxon>
    </lineage>
</organism>
<dbReference type="CDD" id="cd03139">
    <property type="entry name" value="GATase1_PfpI_2"/>
    <property type="match status" value="1"/>
</dbReference>
<dbReference type="RefSeq" id="WP_203025635.1">
    <property type="nucleotide sequence ID" value="NZ_JAFCXS010000010.1"/>
</dbReference>
<feature type="domain" description="DJ-1/PfpI" evidence="1">
    <location>
        <begin position="8"/>
        <end position="167"/>
    </location>
</feature>
<sequence length="238" mass="25333">MHGSELSVGLLLFPGVTQLDLTGPFEIFARAPHTRVHLVWKTRDPVLSDRGLAMLPTTTFDDCPLLDVICVPGGPGQIALMTDSAVLAFIREKSERASLVTSVSTGSLVLGAAGLLKGYRATSHWASLDQLSLLGAEPVSARVVRDRNRITGAGVTSGIDFALTVVADLQGEAVAQMIQLQMEYDPRPPFSSGSPGTAPAELLAQATKQMATFIETRRQATVAAAQYLVSLNSDMDDR</sequence>
<keyword evidence="3" id="KW-1185">Reference proteome</keyword>
<accession>A0ABS1Z8S7</accession>
<protein>
    <submittedName>
        <fullName evidence="2">DJ-1/PfpI family protein</fullName>
    </submittedName>
</protein>
<dbReference type="InterPro" id="IPR029062">
    <property type="entry name" value="Class_I_gatase-like"/>
</dbReference>
<dbReference type="Pfam" id="PF01965">
    <property type="entry name" value="DJ-1_PfpI"/>
    <property type="match status" value="1"/>
</dbReference>
<dbReference type="InterPro" id="IPR002818">
    <property type="entry name" value="DJ-1/PfpI"/>
</dbReference>
<dbReference type="Gene3D" id="3.40.50.880">
    <property type="match status" value="1"/>
</dbReference>